<name>A0A077AUX5_9PROT</name>
<dbReference type="eggNOG" id="ENOG5030QI5">
    <property type="taxonomic scope" value="Bacteria"/>
</dbReference>
<protein>
    <submittedName>
        <fullName evidence="1">Uncharacterized protein</fullName>
    </submittedName>
</protein>
<dbReference type="HOGENOM" id="CLU_1486496_0_0_5"/>
<sequence length="181" mass="19846">MTFIGSHLGAGMVMAESSPIKNNHSDKVLHLVIKNRNTKDLNLLIKPEIPHLSPHVPDDRLKAGWLVLTVPAAPDDATSMNAVIEISSEQVGNFDYYSITGETNPLTPIGTCYNLQKGKSYRIEFTNNILGTGCIGTELKEPVPIIENGVEILPIKKVTTTLREGISRQPHRPSEVLTPDK</sequence>
<dbReference type="AlphaFoldDB" id="A0A077AUX5"/>
<dbReference type="RefSeq" id="WP_038465849.1">
    <property type="nucleotide sequence ID" value="NZ_CP008941.1"/>
</dbReference>
<dbReference type="Proteomes" id="UP000028926">
    <property type="component" value="Chromosome"/>
</dbReference>
<gene>
    <name evidence="1" type="ORF">ID47_09835</name>
</gene>
<evidence type="ECO:0000313" key="1">
    <source>
        <dbReference type="EMBL" id="AIK96962.1"/>
    </source>
</evidence>
<reference evidence="1 2" key="1">
    <citation type="submission" date="2014-07" db="EMBL/GenBank/DDBJ databases">
        <title>Comparative genomic insights into amoeba endosymbionts belonging to the families of Holosporaceae and Candidatus Midichloriaceae within Rickettsiales.</title>
        <authorList>
            <person name="Wang Z."/>
            <person name="Wu M."/>
        </authorList>
    </citation>
    <scope>NUCLEOTIDE SEQUENCE [LARGE SCALE GENOMIC DNA]</scope>
    <source>
        <strain evidence="1">PRA3</strain>
    </source>
</reference>
<evidence type="ECO:0000313" key="2">
    <source>
        <dbReference type="Proteomes" id="UP000028926"/>
    </source>
</evidence>
<dbReference type="OrthoDB" id="9853949at2"/>
<dbReference type="KEGG" id="paca:ID47_09835"/>
<organism evidence="1 2">
    <name type="scientific">Candidatus Odyssella acanthamoebae</name>
    <dbReference type="NCBI Taxonomy" id="91604"/>
    <lineage>
        <taxon>Bacteria</taxon>
        <taxon>Pseudomonadati</taxon>
        <taxon>Pseudomonadota</taxon>
        <taxon>Alphaproteobacteria</taxon>
        <taxon>Holosporales</taxon>
        <taxon>Candidatus Paracaedibacteraceae</taxon>
        <taxon>Candidatus Odyssella</taxon>
    </lineage>
</organism>
<dbReference type="EMBL" id="CP008941">
    <property type="protein sequence ID" value="AIK96962.1"/>
    <property type="molecule type" value="Genomic_DNA"/>
</dbReference>
<accession>A0A077AUX5</accession>
<proteinExistence type="predicted"/>
<keyword evidence="2" id="KW-1185">Reference proteome</keyword>